<proteinExistence type="inferred from homology"/>
<keyword evidence="7 9" id="KW-0503">Monooxygenase</keyword>
<reference evidence="10" key="1">
    <citation type="journal article" date="2020" name="Phytopathology">
        <title>Genome Sequence Resources of Colletotrichum truncatum, C. plurivorum, C. musicola, and C. sojae: Four Species Pathogenic to Soybean (Glycine max).</title>
        <authorList>
            <person name="Rogerio F."/>
            <person name="Boufleur T.R."/>
            <person name="Ciampi-Guillardi M."/>
            <person name="Sukno S.A."/>
            <person name="Thon M.R."/>
            <person name="Massola Junior N.S."/>
            <person name="Baroncelli R."/>
        </authorList>
    </citation>
    <scope>NUCLEOTIDE SEQUENCE</scope>
    <source>
        <strain evidence="10">LFN00145</strain>
    </source>
</reference>
<dbReference type="GO" id="GO:0004497">
    <property type="term" value="F:monooxygenase activity"/>
    <property type="evidence" value="ECO:0007669"/>
    <property type="project" value="UniProtKB-KW"/>
</dbReference>
<dbReference type="CDD" id="cd11041">
    <property type="entry name" value="CYP503A1-like"/>
    <property type="match status" value="1"/>
</dbReference>
<dbReference type="PRINTS" id="PR00465">
    <property type="entry name" value="EP450IV"/>
</dbReference>
<dbReference type="PANTHER" id="PTHR46206:SF2">
    <property type="entry name" value="CYTOCHROME P450 MONOOXYGENASE AUSG-RELATED"/>
    <property type="match status" value="1"/>
</dbReference>
<evidence type="ECO:0000256" key="2">
    <source>
        <dbReference type="ARBA" id="ARBA00010617"/>
    </source>
</evidence>
<protein>
    <submittedName>
        <fullName evidence="10">Cytochrome p450</fullName>
    </submittedName>
</protein>
<comment type="similarity">
    <text evidence="2 9">Belongs to the cytochrome P450 family.</text>
</comment>
<feature type="binding site" description="axial binding residue" evidence="8">
    <location>
        <position position="474"/>
    </location>
    <ligand>
        <name>heme</name>
        <dbReference type="ChEBI" id="CHEBI:30413"/>
    </ligand>
    <ligandPart>
        <name>Fe</name>
        <dbReference type="ChEBI" id="CHEBI:18248"/>
    </ligandPart>
</feature>
<dbReference type="PROSITE" id="PS00086">
    <property type="entry name" value="CYTOCHROME_P450"/>
    <property type="match status" value="1"/>
</dbReference>
<dbReference type="EMBL" id="WIGO01000212">
    <property type="protein sequence ID" value="KAF6823462.1"/>
    <property type="molecule type" value="Genomic_DNA"/>
</dbReference>
<comment type="cofactor">
    <cofactor evidence="1 8">
        <name>heme</name>
        <dbReference type="ChEBI" id="CHEBI:30413"/>
    </cofactor>
</comment>
<evidence type="ECO:0000256" key="6">
    <source>
        <dbReference type="ARBA" id="ARBA00023004"/>
    </source>
</evidence>
<keyword evidence="5 9" id="KW-0560">Oxidoreductase</keyword>
<evidence type="ECO:0000256" key="7">
    <source>
        <dbReference type="ARBA" id="ARBA00023033"/>
    </source>
</evidence>
<evidence type="ECO:0000256" key="4">
    <source>
        <dbReference type="ARBA" id="ARBA00022723"/>
    </source>
</evidence>
<evidence type="ECO:0000256" key="5">
    <source>
        <dbReference type="ARBA" id="ARBA00023002"/>
    </source>
</evidence>
<evidence type="ECO:0000256" key="8">
    <source>
        <dbReference type="PIRSR" id="PIRSR602403-1"/>
    </source>
</evidence>
<name>A0A8H6K2C0_9PEZI</name>
<keyword evidence="3 8" id="KW-0349">Heme</keyword>
<dbReference type="SUPFAM" id="SSF48264">
    <property type="entry name" value="Cytochrome P450"/>
    <property type="match status" value="1"/>
</dbReference>
<dbReference type="Gene3D" id="1.10.630.10">
    <property type="entry name" value="Cytochrome P450"/>
    <property type="match status" value="1"/>
</dbReference>
<dbReference type="PANTHER" id="PTHR46206">
    <property type="entry name" value="CYTOCHROME P450"/>
    <property type="match status" value="1"/>
</dbReference>
<evidence type="ECO:0000256" key="1">
    <source>
        <dbReference type="ARBA" id="ARBA00001971"/>
    </source>
</evidence>
<dbReference type="InterPro" id="IPR036396">
    <property type="entry name" value="Cyt_P450_sf"/>
</dbReference>
<dbReference type="InterPro" id="IPR002403">
    <property type="entry name" value="Cyt_P450_E_grp-IV"/>
</dbReference>
<organism evidence="10 11">
    <name type="scientific">Colletotrichum plurivorum</name>
    <dbReference type="NCBI Taxonomy" id="2175906"/>
    <lineage>
        <taxon>Eukaryota</taxon>
        <taxon>Fungi</taxon>
        <taxon>Dikarya</taxon>
        <taxon>Ascomycota</taxon>
        <taxon>Pezizomycotina</taxon>
        <taxon>Sordariomycetes</taxon>
        <taxon>Hypocreomycetidae</taxon>
        <taxon>Glomerellales</taxon>
        <taxon>Glomerellaceae</taxon>
        <taxon>Colletotrichum</taxon>
        <taxon>Colletotrichum orchidearum species complex</taxon>
    </lineage>
</organism>
<accession>A0A8H6K2C0</accession>
<evidence type="ECO:0000256" key="3">
    <source>
        <dbReference type="ARBA" id="ARBA00022617"/>
    </source>
</evidence>
<dbReference type="InterPro" id="IPR017972">
    <property type="entry name" value="Cyt_P450_CS"/>
</dbReference>
<dbReference type="AlphaFoldDB" id="A0A8H6K2C0"/>
<keyword evidence="11" id="KW-1185">Reference proteome</keyword>
<sequence length="531" mass="59304">MSQTVSPNIQATMNATSQMWADLPALALPGSVTAGYVPYLMALVLLASIMALPFYGKKNAAFNAFPVVNKTQDEYLRDGKGVISRGINAHAEKPFRVNTGLGPGVIVMDPKYTNELRNDQRLDSTKFLLQVSFYLPLPSYWQAGIPGFEPYIALSSEILHNVVKWNLTQAGITKLSQPLAEGTDIALRDILTDSEEWHEISLADVIIRIVARVSSVVFLGPELSQDPEWLRITVNYTKEATEAARHLRRWPSFTYKVIHWFLPACQRVRSMVNEAREIIRPILEQRRKQKAAGGGVTFNDSLEWYENIAQKMGVTYDPAPQQLGLAVSAILTSNDLMSQCVLDLCRNPELVEPLRQEIRSVLGDEGWTSTSLYNMKLLDSVLKETLRMKPVSRVGLGRLVLEDVKLSDGTFLPKGAGIAVNAKRMWDPEVYENPEKFDGYRFLRMRESGKAEQAGQLVSTSPDHFGFGIGIHACPGRFFGANTVKLVLSQFLLKYDFKLAEGTPTNPMSFGFAMLSSPMAKVLIRRRKEAL</sequence>
<dbReference type="GO" id="GO:0005506">
    <property type="term" value="F:iron ion binding"/>
    <property type="evidence" value="ECO:0007669"/>
    <property type="project" value="InterPro"/>
</dbReference>
<dbReference type="Proteomes" id="UP000654918">
    <property type="component" value="Unassembled WGS sequence"/>
</dbReference>
<dbReference type="GO" id="GO:0020037">
    <property type="term" value="F:heme binding"/>
    <property type="evidence" value="ECO:0007669"/>
    <property type="project" value="InterPro"/>
</dbReference>
<dbReference type="Pfam" id="PF00067">
    <property type="entry name" value="p450"/>
    <property type="match status" value="1"/>
</dbReference>
<evidence type="ECO:0000313" key="11">
    <source>
        <dbReference type="Proteomes" id="UP000654918"/>
    </source>
</evidence>
<comment type="caution">
    <text evidence="10">The sequence shown here is derived from an EMBL/GenBank/DDBJ whole genome shotgun (WGS) entry which is preliminary data.</text>
</comment>
<gene>
    <name evidence="10" type="ORF">CPLU01_11397</name>
</gene>
<keyword evidence="4 8" id="KW-0479">Metal-binding</keyword>
<keyword evidence="6 8" id="KW-0408">Iron</keyword>
<dbReference type="GO" id="GO:0016705">
    <property type="term" value="F:oxidoreductase activity, acting on paired donors, with incorporation or reduction of molecular oxygen"/>
    <property type="evidence" value="ECO:0007669"/>
    <property type="project" value="InterPro"/>
</dbReference>
<evidence type="ECO:0000256" key="9">
    <source>
        <dbReference type="RuleBase" id="RU000461"/>
    </source>
</evidence>
<dbReference type="InterPro" id="IPR001128">
    <property type="entry name" value="Cyt_P450"/>
</dbReference>
<evidence type="ECO:0000313" key="10">
    <source>
        <dbReference type="EMBL" id="KAF6823462.1"/>
    </source>
</evidence>